<keyword evidence="5 15" id="KW-0732">Signal</keyword>
<dbReference type="FunFam" id="3.40.190.10:FF:000175">
    <property type="entry name" value="Glutamate receptor"/>
    <property type="match status" value="1"/>
</dbReference>
<evidence type="ECO:0000256" key="9">
    <source>
        <dbReference type="ARBA" id="ARBA00023170"/>
    </source>
</evidence>
<dbReference type="SUPFAM" id="SSF53822">
    <property type="entry name" value="Periplasmic binding protein-like I"/>
    <property type="match status" value="1"/>
</dbReference>
<dbReference type="InterPro" id="IPR044440">
    <property type="entry name" value="GABAb_receptor_plant_PBP1"/>
</dbReference>
<evidence type="ECO:0000256" key="6">
    <source>
        <dbReference type="ARBA" id="ARBA00022989"/>
    </source>
</evidence>
<feature type="transmembrane region" description="Helical" evidence="14">
    <location>
        <begin position="629"/>
        <end position="652"/>
    </location>
</feature>
<keyword evidence="6 14" id="KW-1133">Transmembrane helix</keyword>
<name>A0AA88DMQ3_FICCA</name>
<sequence>MRLGYCVVVALLSLSWVLLSCSVRCQRPSSVNIGAIFTFNSVIGRVAKTAIEAAVSDINGDPTILNGIQLRLITEDANSSVFLGSVEAFQVLENEVVAIIGPQFSAVAHILSGIANGLQVPLVSYGATDPTLSSLQFPYFLRTTHSDAFQMDAMADLIEFYGWKEIIVVFVDNDYGRNGVSVLEDELERKTLRIAHKLPMPSQFNTSYVTELLNSSKLFGPRVYVVHVDPDPSLKVFTIAKQLQMMTGDYVWLATDWLSSTVDSFSPTMRRTSLGVLQGVVTLRQHIPKSTRKQAFLSRWRKLQQAGLVSSELNVYGLYAYDTVWTVAFSVDRFIKEKGNLSFSFNDKLVGVKSTQLKLGNLKVFDGGSVLLKILLETNFTGLTGPVRFDGDRNIINGGYDVINIDQTRICRIGFWSNNTGFSVSPPEALKVKQTSNSLLDQKLNNVTWPGGVTEKPRGWVIAVDEKPLRIVVPNRTSFVEFVTEYDHHEIKGYCIDIFLEARKLVPYEVPYRFEPFGDGHSNPKYDELVKMVGSEVFDAAVGDIAIVKNRTEIVDFSQPYASSGLVIVAPISHPKSNAWVFLKPFTWELWCVTVGSFVMIAVVIWTLEHRVNDDFREEDTVSPLGRMVMVMWLFLLMVITSSYTASLTSILTLQQLSSPITGIDSLIATNWPIGYQVGSFVHNYLTEILYIPSSRLVSLRNPEEFERALRLGPMNGGVAAIIDELPYVELFLSERTEFGIIGQAFTRRGWGFAFKRESPLAVDMSTAILKLSESGKLQEIHKRWFCKSGCPGEKGRDVEPNQLHLISFWGLYLLCGAIFLAALLIFLLRMVCQFVQYKRRQRNISSSPSSRSPSNQCSSVIYSFFNFIDEKEEAIKRMFSQSNMPQEQIG</sequence>
<evidence type="ECO:0000256" key="1">
    <source>
        <dbReference type="ARBA" id="ARBA00004141"/>
    </source>
</evidence>
<organism evidence="17 18">
    <name type="scientific">Ficus carica</name>
    <name type="common">Common fig</name>
    <dbReference type="NCBI Taxonomy" id="3494"/>
    <lineage>
        <taxon>Eukaryota</taxon>
        <taxon>Viridiplantae</taxon>
        <taxon>Streptophyta</taxon>
        <taxon>Embryophyta</taxon>
        <taxon>Tracheophyta</taxon>
        <taxon>Spermatophyta</taxon>
        <taxon>Magnoliopsida</taxon>
        <taxon>eudicotyledons</taxon>
        <taxon>Gunneridae</taxon>
        <taxon>Pentapetalae</taxon>
        <taxon>rosids</taxon>
        <taxon>fabids</taxon>
        <taxon>Rosales</taxon>
        <taxon>Moraceae</taxon>
        <taxon>Ficeae</taxon>
        <taxon>Ficus</taxon>
    </lineage>
</organism>
<feature type="signal peptide" evidence="15">
    <location>
        <begin position="1"/>
        <end position="25"/>
    </location>
</feature>
<evidence type="ECO:0000256" key="10">
    <source>
        <dbReference type="ARBA" id="ARBA00023180"/>
    </source>
</evidence>
<dbReference type="Pfam" id="PF10613">
    <property type="entry name" value="Lig_chan-Glu_bd"/>
    <property type="match status" value="1"/>
</dbReference>
<dbReference type="SUPFAM" id="SSF53850">
    <property type="entry name" value="Periplasmic binding protein-like II"/>
    <property type="match status" value="1"/>
</dbReference>
<dbReference type="EMBL" id="BTGU01000075">
    <property type="protein sequence ID" value="GMN58141.1"/>
    <property type="molecule type" value="Genomic_DNA"/>
</dbReference>
<keyword evidence="12 13" id="KW-0407">Ion channel</keyword>
<keyword evidence="4 14" id="KW-0812">Transmembrane</keyword>
<dbReference type="InterPro" id="IPR001828">
    <property type="entry name" value="ANF_lig-bd_rcpt"/>
</dbReference>
<evidence type="ECO:0000256" key="7">
    <source>
        <dbReference type="ARBA" id="ARBA00023065"/>
    </source>
</evidence>
<dbReference type="Pfam" id="PF00060">
    <property type="entry name" value="Lig_chan"/>
    <property type="match status" value="1"/>
</dbReference>
<dbReference type="Gene3D" id="3.40.50.2300">
    <property type="match status" value="2"/>
</dbReference>
<dbReference type="InterPro" id="IPR001320">
    <property type="entry name" value="Iontro_rcpt_C"/>
</dbReference>
<comment type="similarity">
    <text evidence="2 13">Belongs to the glutamate-gated ion channel (TC 1.A.10.1) family.</text>
</comment>
<dbReference type="PROSITE" id="PS51257">
    <property type="entry name" value="PROKAR_LIPOPROTEIN"/>
    <property type="match status" value="1"/>
</dbReference>
<dbReference type="SMART" id="SM00079">
    <property type="entry name" value="PBPe"/>
    <property type="match status" value="1"/>
</dbReference>
<evidence type="ECO:0000256" key="2">
    <source>
        <dbReference type="ARBA" id="ARBA00008685"/>
    </source>
</evidence>
<dbReference type="Gene3D" id="3.40.190.10">
    <property type="entry name" value="Periplasmic binding protein-like II"/>
    <property type="match status" value="2"/>
</dbReference>
<keyword evidence="8 13" id="KW-0472">Membrane</keyword>
<dbReference type="AlphaFoldDB" id="A0AA88DMQ3"/>
<evidence type="ECO:0000256" key="15">
    <source>
        <dbReference type="SAM" id="SignalP"/>
    </source>
</evidence>
<dbReference type="InterPro" id="IPR017103">
    <property type="entry name" value="Iontropic_Glu_rcpt_pln"/>
</dbReference>
<evidence type="ECO:0000256" key="13">
    <source>
        <dbReference type="PIRNR" id="PIRNR037090"/>
    </source>
</evidence>
<dbReference type="GO" id="GO:0016020">
    <property type="term" value="C:membrane"/>
    <property type="evidence" value="ECO:0007669"/>
    <property type="project" value="UniProtKB-SubCell"/>
</dbReference>
<evidence type="ECO:0000256" key="8">
    <source>
        <dbReference type="ARBA" id="ARBA00023136"/>
    </source>
</evidence>
<dbReference type="CDD" id="cd19990">
    <property type="entry name" value="PBP1_GABAb_receptor_plant"/>
    <property type="match status" value="1"/>
</dbReference>
<keyword evidence="18" id="KW-1185">Reference proteome</keyword>
<evidence type="ECO:0000256" key="5">
    <source>
        <dbReference type="ARBA" id="ARBA00022729"/>
    </source>
</evidence>
<dbReference type="GO" id="GO:0015276">
    <property type="term" value="F:ligand-gated monoatomic ion channel activity"/>
    <property type="evidence" value="ECO:0007669"/>
    <property type="project" value="InterPro"/>
</dbReference>
<keyword evidence="7 13" id="KW-0406">Ion transport</keyword>
<keyword evidence="11 13" id="KW-1071">Ligand-gated ion channel</keyword>
<protein>
    <recommendedName>
        <fullName evidence="13">Glutamate receptor</fullName>
    </recommendedName>
</protein>
<comment type="function">
    <text evidence="13">Glutamate-gated receptor that probably acts as non-selective cation channel.</text>
</comment>
<evidence type="ECO:0000256" key="3">
    <source>
        <dbReference type="ARBA" id="ARBA00022448"/>
    </source>
</evidence>
<dbReference type="Gene3D" id="1.10.287.70">
    <property type="match status" value="2"/>
</dbReference>
<evidence type="ECO:0000256" key="12">
    <source>
        <dbReference type="ARBA" id="ARBA00023303"/>
    </source>
</evidence>
<reference evidence="17" key="1">
    <citation type="submission" date="2023-07" db="EMBL/GenBank/DDBJ databases">
        <title>draft genome sequence of fig (Ficus carica).</title>
        <authorList>
            <person name="Takahashi T."/>
            <person name="Nishimura K."/>
        </authorList>
    </citation>
    <scope>NUCLEOTIDE SEQUENCE</scope>
</reference>
<evidence type="ECO:0000256" key="4">
    <source>
        <dbReference type="ARBA" id="ARBA00022692"/>
    </source>
</evidence>
<evidence type="ECO:0000313" key="17">
    <source>
        <dbReference type="EMBL" id="GMN58141.1"/>
    </source>
</evidence>
<evidence type="ECO:0000313" key="18">
    <source>
        <dbReference type="Proteomes" id="UP001187192"/>
    </source>
</evidence>
<evidence type="ECO:0000256" key="14">
    <source>
        <dbReference type="SAM" id="Phobius"/>
    </source>
</evidence>
<dbReference type="InterPro" id="IPR019594">
    <property type="entry name" value="Glu/Gly-bd"/>
</dbReference>
<accession>A0AA88DMQ3</accession>
<gene>
    <name evidence="17" type="ORF">TIFTF001_027239</name>
</gene>
<comment type="subcellular location">
    <subcellularLocation>
        <location evidence="1">Membrane</location>
        <topology evidence="1">Multi-pass membrane protein</topology>
    </subcellularLocation>
</comment>
<keyword evidence="9 13" id="KW-0675">Receptor</keyword>
<dbReference type="PRINTS" id="PR01176">
    <property type="entry name" value="GABABRECEPTR"/>
</dbReference>
<evidence type="ECO:0000259" key="16">
    <source>
        <dbReference type="SMART" id="SM00079"/>
    </source>
</evidence>
<dbReference type="Pfam" id="PF01094">
    <property type="entry name" value="ANF_receptor"/>
    <property type="match status" value="1"/>
</dbReference>
<dbReference type="FunFam" id="3.40.50.2300:FF:000081">
    <property type="entry name" value="Glutamate receptor"/>
    <property type="match status" value="1"/>
</dbReference>
<dbReference type="InterPro" id="IPR028082">
    <property type="entry name" value="Peripla_BP_I"/>
</dbReference>
<feature type="transmembrane region" description="Helical" evidence="14">
    <location>
        <begin position="810"/>
        <end position="833"/>
    </location>
</feature>
<keyword evidence="3 13" id="KW-0813">Transport</keyword>
<proteinExistence type="inferred from homology"/>
<dbReference type="PANTHER" id="PTHR18966">
    <property type="entry name" value="IONOTROPIC GLUTAMATE RECEPTOR"/>
    <property type="match status" value="1"/>
</dbReference>
<feature type="domain" description="Ionotropic glutamate receptor C-terminal" evidence="16">
    <location>
        <begin position="470"/>
        <end position="788"/>
    </location>
</feature>
<dbReference type="FunFam" id="3.40.190.10:FF:000054">
    <property type="entry name" value="Glutamate receptor"/>
    <property type="match status" value="1"/>
</dbReference>
<keyword evidence="10" id="KW-0325">Glycoprotein</keyword>
<comment type="caution">
    <text evidence="17">The sequence shown here is derived from an EMBL/GenBank/DDBJ whole genome shotgun (WGS) entry which is preliminary data.</text>
</comment>
<feature type="chain" id="PRO_5041670241" description="Glutamate receptor" evidence="15">
    <location>
        <begin position="26"/>
        <end position="891"/>
    </location>
</feature>
<evidence type="ECO:0000256" key="11">
    <source>
        <dbReference type="ARBA" id="ARBA00023286"/>
    </source>
</evidence>
<dbReference type="CDD" id="cd13686">
    <property type="entry name" value="GluR_Plant"/>
    <property type="match status" value="1"/>
</dbReference>
<dbReference type="PIRSF" id="PIRSF037090">
    <property type="entry name" value="Iontro_Glu-like_rcpt_pln"/>
    <property type="match status" value="1"/>
</dbReference>
<dbReference type="Proteomes" id="UP001187192">
    <property type="component" value="Unassembled WGS sequence"/>
</dbReference>
<feature type="transmembrane region" description="Helical" evidence="14">
    <location>
        <begin position="588"/>
        <end position="608"/>
    </location>
</feature>
<dbReference type="InterPro" id="IPR015683">
    <property type="entry name" value="Ionotropic_Glu_rcpt"/>
</dbReference>